<accession>A0ABN9PFY9</accession>
<dbReference type="EMBL" id="CAUYUJ010000669">
    <property type="protein sequence ID" value="CAK0791845.1"/>
    <property type="molecule type" value="Genomic_DNA"/>
</dbReference>
<organism evidence="1 2">
    <name type="scientific">Prorocentrum cordatum</name>
    <dbReference type="NCBI Taxonomy" id="2364126"/>
    <lineage>
        <taxon>Eukaryota</taxon>
        <taxon>Sar</taxon>
        <taxon>Alveolata</taxon>
        <taxon>Dinophyceae</taxon>
        <taxon>Prorocentrales</taxon>
        <taxon>Prorocentraceae</taxon>
        <taxon>Prorocentrum</taxon>
    </lineage>
</organism>
<proteinExistence type="predicted"/>
<sequence length="143" mass="15632">MQEISSDVWKFVGVCKVCFFYLCCEPWASLSPRLDAARDFGWDGIQEGFGRRFRAGGGNGRGGIPKMGFPGVALPSRCFSATSFENECAPTRYTRLARRSEHSIIPSGALSAPVLDLPLEGHGGLTRGGVSPAGYWRESRRRT</sequence>
<gene>
    <name evidence="1" type="ORF">PCOR1329_LOCUS2637</name>
</gene>
<evidence type="ECO:0000313" key="1">
    <source>
        <dbReference type="EMBL" id="CAK0791845.1"/>
    </source>
</evidence>
<dbReference type="Proteomes" id="UP001189429">
    <property type="component" value="Unassembled WGS sequence"/>
</dbReference>
<keyword evidence="2" id="KW-1185">Reference proteome</keyword>
<protein>
    <submittedName>
        <fullName evidence="1">Uncharacterized protein</fullName>
    </submittedName>
</protein>
<name>A0ABN9PFY9_9DINO</name>
<reference evidence="1" key="1">
    <citation type="submission" date="2023-10" db="EMBL/GenBank/DDBJ databases">
        <authorList>
            <person name="Chen Y."/>
            <person name="Shah S."/>
            <person name="Dougan E. K."/>
            <person name="Thang M."/>
            <person name="Chan C."/>
        </authorList>
    </citation>
    <scope>NUCLEOTIDE SEQUENCE [LARGE SCALE GENOMIC DNA]</scope>
</reference>
<evidence type="ECO:0000313" key="2">
    <source>
        <dbReference type="Proteomes" id="UP001189429"/>
    </source>
</evidence>
<comment type="caution">
    <text evidence="1">The sequence shown here is derived from an EMBL/GenBank/DDBJ whole genome shotgun (WGS) entry which is preliminary data.</text>
</comment>